<evidence type="ECO:0000256" key="1">
    <source>
        <dbReference type="SAM" id="MobiDB-lite"/>
    </source>
</evidence>
<dbReference type="SUPFAM" id="SSF52540">
    <property type="entry name" value="P-loop containing nucleoside triphosphate hydrolases"/>
    <property type="match status" value="1"/>
</dbReference>
<feature type="region of interest" description="Disordered" evidence="1">
    <location>
        <begin position="605"/>
        <end position="640"/>
    </location>
</feature>
<evidence type="ECO:0000313" key="3">
    <source>
        <dbReference type="EMBL" id="GEB51207.1"/>
    </source>
</evidence>
<evidence type="ECO:0000259" key="2">
    <source>
        <dbReference type="Pfam" id="PF13191"/>
    </source>
</evidence>
<dbReference type="RefSeq" id="WP_030893492.1">
    <property type="nucleotide sequence ID" value="NZ_BJMM01000019.1"/>
</dbReference>
<dbReference type="InterPro" id="IPR027417">
    <property type="entry name" value="P-loop_NTPase"/>
</dbReference>
<organism evidence="3 4">
    <name type="scientific">Streptomyces cacaoi</name>
    <dbReference type="NCBI Taxonomy" id="1898"/>
    <lineage>
        <taxon>Bacteria</taxon>
        <taxon>Bacillati</taxon>
        <taxon>Actinomycetota</taxon>
        <taxon>Actinomycetes</taxon>
        <taxon>Kitasatosporales</taxon>
        <taxon>Streptomycetaceae</taxon>
        <taxon>Streptomyces</taxon>
    </lineage>
</organism>
<keyword evidence="4" id="KW-1185">Reference proteome</keyword>
<dbReference type="EMBL" id="BJMM01000019">
    <property type="protein sequence ID" value="GEB51207.1"/>
    <property type="molecule type" value="Genomic_DNA"/>
</dbReference>
<dbReference type="InterPro" id="IPR041664">
    <property type="entry name" value="AAA_16"/>
</dbReference>
<feature type="region of interest" description="Disordered" evidence="1">
    <location>
        <begin position="1"/>
        <end position="54"/>
    </location>
</feature>
<evidence type="ECO:0000313" key="4">
    <source>
        <dbReference type="Proteomes" id="UP000319210"/>
    </source>
</evidence>
<sequence>MSGDTRTPEGTPDDESVPAAPHTSPHAARPDEAAARPGSVTVLHGDNKGNISTGANTINVVCTEQGLIETDSLTELPLREAPLLAAPATLRLSGRDDLVTRVVAQLTNGTSVQLYGHAGVGKSAVADAVHHRLAADGQRGHVLRPRADSPGTLDDLYRQLVTAFFGVRFLREVDETELRAAVAEVRGTHLTVLDCPLGRDELNRLLQTFSGCTFLFTSEHLTLPDTAGAHHVQPLGQAAAIELLSAELGLELGPEGLRNLQFEHAYRLSEGRPQRLRQYAEFIKGQDAWRARTVREPHEAPPPVDPALLSPLHQAETLTVALSEPARRVLVALATFGVPLAAVWFPAVTGHQEDTYAGIELHDRCLVTYDGESYRITDDAVAAVRRLGWTGAPADAAAEGLMQALTSGGTTQLPEPGLLLAIARALNAAHQWALGSRFVRTAVPVALTAGTPQTALQLYALGRTAALRGGLDKEHRQHLHAEEQTRNVLEGDRAAVVAALALLASPVAAPAAVSGGGKTGGLLAKLGSTVTTKAGLTVAAATVAAATGAGVVVATGGGDGKPAGCAEALAANATLRDTEVRTHPDLAAAYRRSAADLDAAADKADDGKVESVLRGQSSDFSTKAEAEQGKSPEPDVHPDVVAAQLDAQRVSSGLRSLRAVSEVCPLE</sequence>
<proteinExistence type="predicted"/>
<comment type="caution">
    <text evidence="3">The sequence shown here is derived from an EMBL/GenBank/DDBJ whole genome shotgun (WGS) entry which is preliminary data.</text>
</comment>
<name>A0A4Y3R2R2_STRCI</name>
<dbReference type="Pfam" id="PF13191">
    <property type="entry name" value="AAA_16"/>
    <property type="match status" value="1"/>
</dbReference>
<reference evidence="3 4" key="1">
    <citation type="submission" date="2019-06" db="EMBL/GenBank/DDBJ databases">
        <title>Whole genome shotgun sequence of Streptomyces cacaoi subsp. cacaoi NBRC 12748.</title>
        <authorList>
            <person name="Hosoyama A."/>
            <person name="Uohara A."/>
            <person name="Ohji S."/>
            <person name="Ichikawa N."/>
        </authorList>
    </citation>
    <scope>NUCLEOTIDE SEQUENCE [LARGE SCALE GENOMIC DNA]</scope>
    <source>
        <strain evidence="3 4">NBRC 12748</strain>
    </source>
</reference>
<feature type="compositionally biased region" description="Basic and acidic residues" evidence="1">
    <location>
        <begin position="622"/>
        <end position="638"/>
    </location>
</feature>
<gene>
    <name evidence="3" type="ORF">SCA03_37580</name>
</gene>
<protein>
    <recommendedName>
        <fullName evidence="2">Orc1-like AAA ATPase domain-containing protein</fullName>
    </recommendedName>
</protein>
<dbReference type="Proteomes" id="UP000319210">
    <property type="component" value="Unassembled WGS sequence"/>
</dbReference>
<dbReference type="OrthoDB" id="3925363at2"/>
<accession>A0A4Y3R2R2</accession>
<feature type="domain" description="Orc1-like AAA ATPase" evidence="2">
    <location>
        <begin position="92"/>
        <end position="215"/>
    </location>
</feature>
<dbReference type="AlphaFoldDB" id="A0A4Y3R2R2"/>